<reference evidence="1" key="2">
    <citation type="submission" date="2018-08" db="UniProtKB">
        <authorList>
            <consortium name="EnsemblPlants"/>
        </authorList>
    </citation>
    <scope>IDENTIFICATION</scope>
    <source>
        <strain evidence="1">Yugu1</strain>
    </source>
</reference>
<dbReference type="Gramene" id="KQK86260">
    <property type="protein sequence ID" value="KQK86260"/>
    <property type="gene ID" value="SETIT_038012mg"/>
</dbReference>
<keyword evidence="2" id="KW-1185">Reference proteome</keyword>
<protein>
    <submittedName>
        <fullName evidence="1">Uncharacterized protein</fullName>
    </submittedName>
</protein>
<dbReference type="HOGENOM" id="CLU_1941742_0_0_1"/>
<organism evidence="1 2">
    <name type="scientific">Setaria italica</name>
    <name type="common">Foxtail millet</name>
    <name type="synonym">Panicum italicum</name>
    <dbReference type="NCBI Taxonomy" id="4555"/>
    <lineage>
        <taxon>Eukaryota</taxon>
        <taxon>Viridiplantae</taxon>
        <taxon>Streptophyta</taxon>
        <taxon>Embryophyta</taxon>
        <taxon>Tracheophyta</taxon>
        <taxon>Spermatophyta</taxon>
        <taxon>Magnoliopsida</taxon>
        <taxon>Liliopsida</taxon>
        <taxon>Poales</taxon>
        <taxon>Poaceae</taxon>
        <taxon>PACMAD clade</taxon>
        <taxon>Panicoideae</taxon>
        <taxon>Panicodae</taxon>
        <taxon>Paniceae</taxon>
        <taxon>Cenchrinae</taxon>
        <taxon>Setaria</taxon>
    </lineage>
</organism>
<dbReference type="Proteomes" id="UP000004995">
    <property type="component" value="Unassembled WGS sequence"/>
</dbReference>
<dbReference type="AlphaFoldDB" id="K4AGK5"/>
<evidence type="ECO:0000313" key="1">
    <source>
        <dbReference type="EnsemblPlants" id="KQK86260"/>
    </source>
</evidence>
<name>K4AGK5_SETIT</name>
<dbReference type="InParanoid" id="K4AGK5"/>
<accession>K4AGK5</accession>
<proteinExistence type="predicted"/>
<dbReference type="EnsemblPlants" id="KQK86260">
    <property type="protein sequence ID" value="KQK86260"/>
    <property type="gene ID" value="SETIT_038012mg"/>
</dbReference>
<dbReference type="EMBL" id="AGNK02005292">
    <property type="status" value="NOT_ANNOTATED_CDS"/>
    <property type="molecule type" value="Genomic_DNA"/>
</dbReference>
<evidence type="ECO:0000313" key="2">
    <source>
        <dbReference type="Proteomes" id="UP000004995"/>
    </source>
</evidence>
<sequence>MVLCRAREGETRCHRRASDGSASRNRPCWIDWLCAKPLSDIPLLGGQHPCLSPSPFSRALVSFQSFIVVGGVSWLAKIAAACEPRRARGARSPRWHHAPPDHLRVRPRQMDGWIRWLPTRRPRPVLELAS</sequence>
<reference evidence="2" key="1">
    <citation type="journal article" date="2012" name="Nat. Biotechnol.">
        <title>Reference genome sequence of the model plant Setaria.</title>
        <authorList>
            <person name="Bennetzen J.L."/>
            <person name="Schmutz J."/>
            <person name="Wang H."/>
            <person name="Percifield R."/>
            <person name="Hawkins J."/>
            <person name="Pontaroli A.C."/>
            <person name="Estep M."/>
            <person name="Feng L."/>
            <person name="Vaughn J.N."/>
            <person name="Grimwood J."/>
            <person name="Jenkins J."/>
            <person name="Barry K."/>
            <person name="Lindquist E."/>
            <person name="Hellsten U."/>
            <person name="Deshpande S."/>
            <person name="Wang X."/>
            <person name="Wu X."/>
            <person name="Mitros T."/>
            <person name="Triplett J."/>
            <person name="Yang X."/>
            <person name="Ye C.Y."/>
            <person name="Mauro-Herrera M."/>
            <person name="Wang L."/>
            <person name="Li P."/>
            <person name="Sharma M."/>
            <person name="Sharma R."/>
            <person name="Ronald P.C."/>
            <person name="Panaud O."/>
            <person name="Kellogg E.A."/>
            <person name="Brutnell T.P."/>
            <person name="Doust A.N."/>
            <person name="Tuskan G.A."/>
            <person name="Rokhsar D."/>
            <person name="Devos K.M."/>
        </authorList>
    </citation>
    <scope>NUCLEOTIDE SEQUENCE [LARGE SCALE GENOMIC DNA]</scope>
    <source>
        <strain evidence="2">cv. Yugu1</strain>
    </source>
</reference>